<sequence>MPLEIQTIYNAAYSNCIYKDKLDYYKNDGELENNNGCSDFTKSDLITQGNEQKICKAVILFFKDLNDQKDTYKDPTNENIKYENTTYKDNGCKYLFYWLYTYALNKKESIKNTLNLYKDLYRLYNENHNHLNKFSDYINEMNEDTSEKFVRLTNLYNELDNFFTKNEKKKENETCTDYSFHTYLSYVDECRKGYDNDFCNELKNFRKKYNFFIQKVIKCQGKKDLLPPVERIDAVDMTIIPFSFISVTSLILPILYKFTAFGPWLRRLIGKNENILEYINEETNQSLNTYEIQNDISNMPNYNIAYNSS</sequence>
<protein>
    <submittedName>
        <fullName evidence="1">PIR Superfamily Protein</fullName>
    </submittedName>
</protein>
<evidence type="ECO:0000313" key="2">
    <source>
        <dbReference type="Proteomes" id="UP000078560"/>
    </source>
</evidence>
<dbReference type="InterPro" id="IPR008780">
    <property type="entry name" value="Plasmodium_Vir"/>
</dbReference>
<accession>A0A1A8WU61</accession>
<organism evidence="1 2">
    <name type="scientific">Plasmodium ovale curtisi</name>
    <dbReference type="NCBI Taxonomy" id="864141"/>
    <lineage>
        <taxon>Eukaryota</taxon>
        <taxon>Sar</taxon>
        <taxon>Alveolata</taxon>
        <taxon>Apicomplexa</taxon>
        <taxon>Aconoidasida</taxon>
        <taxon>Haemosporida</taxon>
        <taxon>Plasmodiidae</taxon>
        <taxon>Plasmodium</taxon>
        <taxon>Plasmodium (Plasmodium)</taxon>
    </lineage>
</organism>
<evidence type="ECO:0000313" key="1">
    <source>
        <dbReference type="EMBL" id="SBS95391.1"/>
    </source>
</evidence>
<dbReference type="Proteomes" id="UP000078560">
    <property type="component" value="Unassembled WGS sequence"/>
</dbReference>
<dbReference type="EMBL" id="FLQU01002038">
    <property type="protein sequence ID" value="SBS95391.1"/>
    <property type="molecule type" value="Genomic_DNA"/>
</dbReference>
<gene>
    <name evidence="1" type="ORF">POVCU2_0095490</name>
</gene>
<name>A0A1A8WU61_PLAOA</name>
<dbReference type="AlphaFoldDB" id="A0A1A8WU61"/>
<dbReference type="Pfam" id="PF05795">
    <property type="entry name" value="Plasmodium_Vir"/>
    <property type="match status" value="1"/>
</dbReference>
<proteinExistence type="predicted"/>
<reference evidence="2" key="1">
    <citation type="submission" date="2016-05" db="EMBL/GenBank/DDBJ databases">
        <authorList>
            <person name="Naeem Raeece"/>
        </authorList>
    </citation>
    <scope>NUCLEOTIDE SEQUENCE [LARGE SCALE GENOMIC DNA]</scope>
</reference>